<dbReference type="InterPro" id="IPR029787">
    <property type="entry name" value="Nucleotide_cyclase"/>
</dbReference>
<dbReference type="SMART" id="SM00267">
    <property type="entry name" value="GGDEF"/>
    <property type="match status" value="1"/>
</dbReference>
<evidence type="ECO:0000313" key="4">
    <source>
        <dbReference type="Proteomes" id="UP001595850"/>
    </source>
</evidence>
<dbReference type="PROSITE" id="PS50887">
    <property type="entry name" value="GGDEF"/>
    <property type="match status" value="1"/>
</dbReference>
<feature type="transmembrane region" description="Helical" evidence="1">
    <location>
        <begin position="264"/>
        <end position="283"/>
    </location>
</feature>
<dbReference type="CDD" id="cd01949">
    <property type="entry name" value="GGDEF"/>
    <property type="match status" value="1"/>
</dbReference>
<reference evidence="4" key="1">
    <citation type="journal article" date="2019" name="Int. J. Syst. Evol. Microbiol.">
        <title>The Global Catalogue of Microorganisms (GCM) 10K type strain sequencing project: providing services to taxonomists for standard genome sequencing and annotation.</title>
        <authorList>
            <consortium name="The Broad Institute Genomics Platform"/>
            <consortium name="The Broad Institute Genome Sequencing Center for Infectious Disease"/>
            <person name="Wu L."/>
            <person name="Ma J."/>
        </authorList>
    </citation>
    <scope>NUCLEOTIDE SEQUENCE [LARGE SCALE GENOMIC DNA]</scope>
    <source>
        <strain evidence="4">TBRC 4489</strain>
    </source>
</reference>
<evidence type="ECO:0000259" key="2">
    <source>
        <dbReference type="PROSITE" id="PS50887"/>
    </source>
</evidence>
<dbReference type="EC" id="2.7.7.65" evidence="3"/>
<feature type="transmembrane region" description="Helical" evidence="1">
    <location>
        <begin position="232"/>
        <end position="252"/>
    </location>
</feature>
<dbReference type="Proteomes" id="UP001595850">
    <property type="component" value="Unassembled WGS sequence"/>
</dbReference>
<dbReference type="InterPro" id="IPR043128">
    <property type="entry name" value="Rev_trsase/Diguanyl_cyclase"/>
</dbReference>
<feature type="transmembrane region" description="Helical" evidence="1">
    <location>
        <begin position="37"/>
        <end position="59"/>
    </location>
</feature>
<feature type="transmembrane region" description="Helical" evidence="1">
    <location>
        <begin position="102"/>
        <end position="123"/>
    </location>
</feature>
<evidence type="ECO:0000313" key="3">
    <source>
        <dbReference type="EMBL" id="MFC4057039.1"/>
    </source>
</evidence>
<keyword evidence="1" id="KW-1133">Transmembrane helix</keyword>
<keyword evidence="1" id="KW-0812">Transmembrane</keyword>
<feature type="domain" description="GGDEF" evidence="2">
    <location>
        <begin position="350"/>
        <end position="482"/>
    </location>
</feature>
<keyword evidence="3" id="KW-0808">Transferase</keyword>
<evidence type="ECO:0000256" key="1">
    <source>
        <dbReference type="SAM" id="Phobius"/>
    </source>
</evidence>
<keyword evidence="1" id="KW-0472">Membrane</keyword>
<feature type="transmembrane region" description="Helical" evidence="1">
    <location>
        <begin position="166"/>
        <end position="187"/>
    </location>
</feature>
<dbReference type="RefSeq" id="WP_377284998.1">
    <property type="nucleotide sequence ID" value="NZ_JBHSBM010000006.1"/>
</dbReference>
<protein>
    <submittedName>
        <fullName evidence="3">Diguanylate cyclase</fullName>
        <ecNumber evidence="3">2.7.7.65</ecNumber>
    </submittedName>
</protein>
<dbReference type="InterPro" id="IPR000160">
    <property type="entry name" value="GGDEF_dom"/>
</dbReference>
<feature type="transmembrane region" description="Helical" evidence="1">
    <location>
        <begin position="295"/>
        <end position="315"/>
    </location>
</feature>
<dbReference type="PANTHER" id="PTHR45138:SF9">
    <property type="entry name" value="DIGUANYLATE CYCLASE DGCM-RELATED"/>
    <property type="match status" value="1"/>
</dbReference>
<dbReference type="Gene3D" id="3.30.70.270">
    <property type="match status" value="1"/>
</dbReference>
<feature type="transmembrane region" description="Helical" evidence="1">
    <location>
        <begin position="12"/>
        <end position="31"/>
    </location>
</feature>
<comment type="caution">
    <text evidence="3">The sequence shown here is derived from an EMBL/GenBank/DDBJ whole genome shotgun (WGS) entry which is preliminary data.</text>
</comment>
<feature type="transmembrane region" description="Helical" evidence="1">
    <location>
        <begin position="71"/>
        <end position="90"/>
    </location>
</feature>
<proteinExistence type="predicted"/>
<dbReference type="InterPro" id="IPR050469">
    <property type="entry name" value="Diguanylate_Cyclase"/>
</dbReference>
<dbReference type="GO" id="GO:0052621">
    <property type="term" value="F:diguanylate cyclase activity"/>
    <property type="evidence" value="ECO:0007669"/>
    <property type="project" value="UniProtKB-EC"/>
</dbReference>
<feature type="transmembrane region" description="Helical" evidence="1">
    <location>
        <begin position="199"/>
        <end position="217"/>
    </location>
</feature>
<dbReference type="Pfam" id="PF00990">
    <property type="entry name" value="GGDEF"/>
    <property type="match status" value="1"/>
</dbReference>
<sequence>MRSDPDLPPSARPWLVYLLSGLAGTGVLHLLRHIDATGTAAMIAALVPGTAAALTVVAGIGRHRPAYGLPWLLLAAGQLSAALGAFALHLRRDEWTPDVGPGLASVLFLLAYPLTAAAVLMFLRRRGLMWTLTDGIDAAIIVVGAGLPLWTMVVSPVMADPHQPTAAAWAALYPAMDLVLLLMAVRLILGNAARTTAHWLLYAHGTLIFLANTTYAIQRMLGHGHSHLTDMLWSSAPLVLAAAALHPSMTRLDRHAAAAPATGTGRLVIVAATSLAPPCFLYLQHVRGTPVHTPTLAAGCLIAFALMLTRMTLLLQAQRRVALTDSLTGLYTRRFLEDFLGRRATAASRAIGGLLVVDIDHFKWINDTYGHSVGDAVLREVSGRLRAGLRSDDIAVRYGGEEFLVLLQDCDPAHLHELGERIRRGISSVPVPTAETPVAVTVSIGAAVRQPGQGIAGLIDTADKALYAAKRSGRNRLVMNLPVAG</sequence>
<keyword evidence="3" id="KW-0548">Nucleotidyltransferase</keyword>
<accession>A0ABV8I280</accession>
<dbReference type="EMBL" id="JBHSBM010000006">
    <property type="protein sequence ID" value="MFC4057039.1"/>
    <property type="molecule type" value="Genomic_DNA"/>
</dbReference>
<keyword evidence="4" id="KW-1185">Reference proteome</keyword>
<name>A0ABV8I280_9ACTN</name>
<dbReference type="SUPFAM" id="SSF55073">
    <property type="entry name" value="Nucleotide cyclase"/>
    <property type="match status" value="1"/>
</dbReference>
<dbReference type="PANTHER" id="PTHR45138">
    <property type="entry name" value="REGULATORY COMPONENTS OF SENSORY TRANSDUCTION SYSTEM"/>
    <property type="match status" value="1"/>
</dbReference>
<feature type="transmembrane region" description="Helical" evidence="1">
    <location>
        <begin position="135"/>
        <end position="154"/>
    </location>
</feature>
<dbReference type="NCBIfam" id="TIGR00254">
    <property type="entry name" value="GGDEF"/>
    <property type="match status" value="1"/>
</dbReference>
<gene>
    <name evidence="3" type="ORF">ACFOWE_01950</name>
</gene>
<organism evidence="3 4">
    <name type="scientific">Planomonospora corallina</name>
    <dbReference type="NCBI Taxonomy" id="1806052"/>
    <lineage>
        <taxon>Bacteria</taxon>
        <taxon>Bacillati</taxon>
        <taxon>Actinomycetota</taxon>
        <taxon>Actinomycetes</taxon>
        <taxon>Streptosporangiales</taxon>
        <taxon>Streptosporangiaceae</taxon>
        <taxon>Planomonospora</taxon>
    </lineage>
</organism>